<keyword evidence="3" id="KW-0808">Transferase</keyword>
<dbReference type="GO" id="GO:0005524">
    <property type="term" value="F:ATP binding"/>
    <property type="evidence" value="ECO:0007669"/>
    <property type="project" value="UniProtKB-KW"/>
</dbReference>
<dbReference type="InterPro" id="IPR036890">
    <property type="entry name" value="HATPase_C_sf"/>
</dbReference>
<dbReference type="InterPro" id="IPR005467">
    <property type="entry name" value="His_kinase_dom"/>
</dbReference>
<dbReference type="PATRIC" id="fig|28229.4.peg.1315"/>
<dbReference type="SMART" id="SM00387">
    <property type="entry name" value="HATPase_c"/>
    <property type="match status" value="1"/>
</dbReference>
<keyword evidence="4" id="KW-0547">Nucleotide-binding</keyword>
<dbReference type="PANTHER" id="PTHR43065">
    <property type="entry name" value="SENSOR HISTIDINE KINASE"/>
    <property type="match status" value="1"/>
</dbReference>
<dbReference type="Proteomes" id="UP000029843">
    <property type="component" value="Unassembled WGS sequence"/>
</dbReference>
<dbReference type="InterPro" id="IPR004358">
    <property type="entry name" value="Sig_transdc_His_kin-like_C"/>
</dbReference>
<keyword evidence="8" id="KW-1133">Transmembrane helix</keyword>
<dbReference type="AlphaFoldDB" id="A0A099KTQ4"/>
<dbReference type="RefSeq" id="WP_052056318.1">
    <property type="nucleotide sequence ID" value="NZ_JQED01000009.1"/>
</dbReference>
<dbReference type="Gene3D" id="3.30.450.20">
    <property type="entry name" value="PAS domain"/>
    <property type="match status" value="1"/>
</dbReference>
<keyword evidence="8" id="KW-0472">Membrane</keyword>
<dbReference type="Gene3D" id="3.30.565.10">
    <property type="entry name" value="Histidine kinase-like ATPase, C-terminal domain"/>
    <property type="match status" value="1"/>
</dbReference>
<gene>
    <name evidence="10" type="ORF">ND2E_2289</name>
</gene>
<organism evidence="10 11">
    <name type="scientific">Colwellia psychrerythraea</name>
    <name type="common">Vibrio psychroerythus</name>
    <dbReference type="NCBI Taxonomy" id="28229"/>
    <lineage>
        <taxon>Bacteria</taxon>
        <taxon>Pseudomonadati</taxon>
        <taxon>Pseudomonadota</taxon>
        <taxon>Gammaproteobacteria</taxon>
        <taxon>Alteromonadales</taxon>
        <taxon>Colwelliaceae</taxon>
        <taxon>Colwellia</taxon>
    </lineage>
</organism>
<feature type="domain" description="Histidine kinase" evidence="9">
    <location>
        <begin position="253"/>
        <end position="460"/>
    </location>
</feature>
<dbReference type="InterPro" id="IPR036097">
    <property type="entry name" value="HisK_dim/P_sf"/>
</dbReference>
<evidence type="ECO:0000256" key="3">
    <source>
        <dbReference type="ARBA" id="ARBA00022679"/>
    </source>
</evidence>
<evidence type="ECO:0000256" key="1">
    <source>
        <dbReference type="ARBA" id="ARBA00000085"/>
    </source>
</evidence>
<dbReference type="GO" id="GO:0000155">
    <property type="term" value="F:phosphorelay sensor kinase activity"/>
    <property type="evidence" value="ECO:0007669"/>
    <property type="project" value="InterPro"/>
</dbReference>
<dbReference type="EMBL" id="JQED01000009">
    <property type="protein sequence ID" value="KGJ93560.1"/>
    <property type="molecule type" value="Genomic_DNA"/>
</dbReference>
<dbReference type="EC" id="2.7.13.3" evidence="2"/>
<accession>A0A099KTQ4</accession>
<evidence type="ECO:0000256" key="8">
    <source>
        <dbReference type="SAM" id="Phobius"/>
    </source>
</evidence>
<evidence type="ECO:0000313" key="11">
    <source>
        <dbReference type="Proteomes" id="UP000029843"/>
    </source>
</evidence>
<reference evidence="10 11" key="1">
    <citation type="submission" date="2014-08" db="EMBL/GenBank/DDBJ databases">
        <title>Genomic and Phenotypic Diversity of Colwellia psychrerythraea strains from Disparate Marine Basins.</title>
        <authorList>
            <person name="Techtmann S.M."/>
            <person name="Stelling S.C."/>
            <person name="Utturkar S.M."/>
            <person name="Alshibli N."/>
            <person name="Harris A."/>
            <person name="Brown S.D."/>
            <person name="Hazen T.C."/>
        </authorList>
    </citation>
    <scope>NUCLEOTIDE SEQUENCE [LARGE SCALE GENOMIC DNA]</scope>
    <source>
        <strain evidence="10 11">ND2E</strain>
    </source>
</reference>
<dbReference type="InterPro" id="IPR003594">
    <property type="entry name" value="HATPase_dom"/>
</dbReference>
<keyword evidence="6 10" id="KW-0067">ATP-binding</keyword>
<name>A0A099KTQ4_COLPS</name>
<dbReference type="SUPFAM" id="SSF47384">
    <property type="entry name" value="Homodimeric domain of signal transducing histidine kinase"/>
    <property type="match status" value="1"/>
</dbReference>
<proteinExistence type="predicted"/>
<evidence type="ECO:0000256" key="4">
    <source>
        <dbReference type="ARBA" id="ARBA00022741"/>
    </source>
</evidence>
<dbReference type="Pfam" id="PF02518">
    <property type="entry name" value="HATPase_c"/>
    <property type="match status" value="1"/>
</dbReference>
<dbReference type="PROSITE" id="PS50109">
    <property type="entry name" value="HIS_KIN"/>
    <property type="match status" value="1"/>
</dbReference>
<dbReference type="InterPro" id="IPR035965">
    <property type="entry name" value="PAS-like_dom_sf"/>
</dbReference>
<evidence type="ECO:0000256" key="6">
    <source>
        <dbReference type="ARBA" id="ARBA00022840"/>
    </source>
</evidence>
<keyword evidence="5" id="KW-0418">Kinase</keyword>
<evidence type="ECO:0000256" key="2">
    <source>
        <dbReference type="ARBA" id="ARBA00012438"/>
    </source>
</evidence>
<feature type="transmembrane region" description="Helical" evidence="8">
    <location>
        <begin position="53"/>
        <end position="70"/>
    </location>
</feature>
<evidence type="ECO:0000313" key="10">
    <source>
        <dbReference type="EMBL" id="KGJ93560.1"/>
    </source>
</evidence>
<feature type="transmembrane region" description="Helical" evidence="8">
    <location>
        <begin position="27"/>
        <end position="47"/>
    </location>
</feature>
<sequence length="460" mass="50857">MLDIKPNQNRSTQAEVSEKRTSFEAQLTQLSLFAALPPYLLLIWVMIYANISVYLVLLVILIGGLVIAFCHSKIHQKSAYQFRSLSNLLDAMVQGDYSLRARTSVGDKALNELVGAINSLALRLNKQRIESIESQLLLQTVIKHIDVAIIAFNESNELVLCNPAARKLLQLKETDNIGKAFTDPTNQLAQVDAISNGQSQVMALTFAGQQGKFSVHKEAYRKDGKQQELLFITDVSTMLRSEERKAWQALVRVISHEINNSLSPIASISQSLKRLLIKNTDIETHSDFLLEGLTVIAQRTNNLGNFVNSYKQIASLPEPIKQLTSIASLVSKVTKLYSEHTVEVLALEDVKLSIDLVQLEQVLINLVKNAVEAIKNAGVEGRVTISWQQQGKHLKLSIKDDGTGVSNPDNLFVPFYTTKVKGSGIGLVLCRQIIEAHGGKIRLTNRAGVRGCEATIELPL</sequence>
<dbReference type="SUPFAM" id="SSF55785">
    <property type="entry name" value="PYP-like sensor domain (PAS domain)"/>
    <property type="match status" value="1"/>
</dbReference>
<comment type="catalytic activity">
    <reaction evidence="1">
        <text>ATP + protein L-histidine = ADP + protein N-phospho-L-histidine.</text>
        <dbReference type="EC" id="2.7.13.3"/>
    </reaction>
</comment>
<dbReference type="SUPFAM" id="SSF55874">
    <property type="entry name" value="ATPase domain of HSP90 chaperone/DNA topoisomerase II/histidine kinase"/>
    <property type="match status" value="1"/>
</dbReference>
<protein>
    <recommendedName>
        <fullName evidence="2">histidine kinase</fullName>
        <ecNumber evidence="2">2.7.13.3</ecNumber>
    </recommendedName>
</protein>
<evidence type="ECO:0000256" key="7">
    <source>
        <dbReference type="ARBA" id="ARBA00023012"/>
    </source>
</evidence>
<keyword evidence="8" id="KW-0812">Transmembrane</keyword>
<dbReference type="PANTHER" id="PTHR43065:SF46">
    <property type="entry name" value="C4-DICARBOXYLATE TRANSPORT SENSOR PROTEIN DCTB"/>
    <property type="match status" value="1"/>
</dbReference>
<dbReference type="OrthoDB" id="1931120at2"/>
<keyword evidence="7" id="KW-0902">Two-component regulatory system</keyword>
<evidence type="ECO:0000256" key="5">
    <source>
        <dbReference type="ARBA" id="ARBA00022777"/>
    </source>
</evidence>
<comment type="caution">
    <text evidence="10">The sequence shown here is derived from an EMBL/GenBank/DDBJ whole genome shotgun (WGS) entry which is preliminary data.</text>
</comment>
<evidence type="ECO:0000259" key="9">
    <source>
        <dbReference type="PROSITE" id="PS50109"/>
    </source>
</evidence>
<dbReference type="PRINTS" id="PR00344">
    <property type="entry name" value="BCTRLSENSOR"/>
</dbReference>